<dbReference type="Pfam" id="PF00954">
    <property type="entry name" value="S_locus_glycop"/>
    <property type="match status" value="1"/>
</dbReference>
<organism evidence="16 17">
    <name type="scientific">Rehmannia glutinosa</name>
    <name type="common">Chinese foxglove</name>
    <dbReference type="NCBI Taxonomy" id="99300"/>
    <lineage>
        <taxon>Eukaryota</taxon>
        <taxon>Viridiplantae</taxon>
        <taxon>Streptophyta</taxon>
        <taxon>Embryophyta</taxon>
        <taxon>Tracheophyta</taxon>
        <taxon>Spermatophyta</taxon>
        <taxon>Magnoliopsida</taxon>
        <taxon>eudicotyledons</taxon>
        <taxon>Gunneridae</taxon>
        <taxon>Pentapetalae</taxon>
        <taxon>asterids</taxon>
        <taxon>lamiids</taxon>
        <taxon>Lamiales</taxon>
        <taxon>Orobanchaceae</taxon>
        <taxon>Rehmannieae</taxon>
        <taxon>Rehmannia</taxon>
    </lineage>
</organism>
<evidence type="ECO:0000256" key="7">
    <source>
        <dbReference type="ARBA" id="ARBA00022777"/>
    </source>
</evidence>
<accession>A0ABR0U7W5</accession>
<evidence type="ECO:0000259" key="15">
    <source>
        <dbReference type="PROSITE" id="PS50927"/>
    </source>
</evidence>
<dbReference type="EMBL" id="JABTTQ020003311">
    <property type="protein sequence ID" value="KAK6118627.1"/>
    <property type="molecule type" value="Genomic_DNA"/>
</dbReference>
<keyword evidence="12" id="KW-1133">Transmembrane helix</keyword>
<proteinExistence type="predicted"/>
<feature type="compositionally biased region" description="Low complexity" evidence="11">
    <location>
        <begin position="662"/>
        <end position="673"/>
    </location>
</feature>
<evidence type="ECO:0000256" key="9">
    <source>
        <dbReference type="ARBA" id="ARBA00023157"/>
    </source>
</evidence>
<gene>
    <name evidence="16" type="ORF">DH2020_047619</name>
</gene>
<evidence type="ECO:0000313" key="17">
    <source>
        <dbReference type="Proteomes" id="UP001318860"/>
    </source>
</evidence>
<dbReference type="Pfam" id="PF00069">
    <property type="entry name" value="Pkinase"/>
    <property type="match status" value="1"/>
</dbReference>
<dbReference type="InterPro" id="IPR000858">
    <property type="entry name" value="S_locus_glycoprot_dom"/>
</dbReference>
<keyword evidence="5 13" id="KW-0732">Signal</keyword>
<evidence type="ECO:0000256" key="2">
    <source>
        <dbReference type="ARBA" id="ARBA00022475"/>
    </source>
</evidence>
<dbReference type="PANTHER" id="PTHR27002">
    <property type="entry name" value="RECEPTOR-LIKE SERINE/THREONINE-PROTEIN KINASE SD1-8"/>
    <property type="match status" value="1"/>
</dbReference>
<keyword evidence="12" id="KW-0472">Membrane</keyword>
<evidence type="ECO:0000313" key="16">
    <source>
        <dbReference type="EMBL" id="KAK6118627.1"/>
    </source>
</evidence>
<dbReference type="SMART" id="SM00220">
    <property type="entry name" value="S_TKc"/>
    <property type="match status" value="1"/>
</dbReference>
<keyword evidence="9" id="KW-1015">Disulfide bond</keyword>
<keyword evidence="10" id="KW-0325">Glycoprotein</keyword>
<keyword evidence="2" id="KW-1003">Cell membrane</keyword>
<dbReference type="SUPFAM" id="SSF51110">
    <property type="entry name" value="alpha-D-mannose-specific plant lectins"/>
    <property type="match status" value="1"/>
</dbReference>
<dbReference type="Gene3D" id="2.90.10.10">
    <property type="entry name" value="Bulb-type lectin domain"/>
    <property type="match status" value="1"/>
</dbReference>
<dbReference type="InterPro" id="IPR000719">
    <property type="entry name" value="Prot_kinase_dom"/>
</dbReference>
<evidence type="ECO:0008006" key="18">
    <source>
        <dbReference type="Google" id="ProtNLM"/>
    </source>
</evidence>
<keyword evidence="12" id="KW-0812">Transmembrane</keyword>
<evidence type="ECO:0000256" key="3">
    <source>
        <dbReference type="ARBA" id="ARBA00022527"/>
    </source>
</evidence>
<keyword evidence="4" id="KW-0808">Transferase</keyword>
<evidence type="ECO:0000256" key="11">
    <source>
        <dbReference type="SAM" id="MobiDB-lite"/>
    </source>
</evidence>
<evidence type="ECO:0000256" key="4">
    <source>
        <dbReference type="ARBA" id="ARBA00022679"/>
    </source>
</evidence>
<dbReference type="CDD" id="cd00028">
    <property type="entry name" value="B_lectin"/>
    <property type="match status" value="1"/>
</dbReference>
<feature type="region of interest" description="Disordered" evidence="11">
    <location>
        <begin position="661"/>
        <end position="683"/>
    </location>
</feature>
<evidence type="ECO:0000256" key="10">
    <source>
        <dbReference type="ARBA" id="ARBA00023180"/>
    </source>
</evidence>
<feature type="domain" description="Bulb-type lectin" evidence="15">
    <location>
        <begin position="28"/>
        <end position="150"/>
    </location>
</feature>
<dbReference type="InterPro" id="IPR001480">
    <property type="entry name" value="Bulb-type_lectin_dom"/>
</dbReference>
<dbReference type="InterPro" id="IPR036426">
    <property type="entry name" value="Bulb-type_lectin_dom_sf"/>
</dbReference>
<keyword evidence="7" id="KW-0418">Kinase</keyword>
<name>A0ABR0U7W5_REHGL</name>
<evidence type="ECO:0000256" key="6">
    <source>
        <dbReference type="ARBA" id="ARBA00022741"/>
    </source>
</evidence>
<feature type="signal peptide" evidence="13">
    <location>
        <begin position="1"/>
        <end position="25"/>
    </location>
</feature>
<evidence type="ECO:0000256" key="13">
    <source>
        <dbReference type="SAM" id="SignalP"/>
    </source>
</evidence>
<dbReference type="Pfam" id="PF01453">
    <property type="entry name" value="B_lectin"/>
    <property type="match status" value="1"/>
</dbReference>
<feature type="transmembrane region" description="Helical" evidence="12">
    <location>
        <begin position="376"/>
        <end position="398"/>
    </location>
</feature>
<keyword evidence="6" id="KW-0547">Nucleotide-binding</keyword>
<feature type="chain" id="PRO_5046772590" description="Receptor-like serine/threonine-protein kinase" evidence="13">
    <location>
        <begin position="26"/>
        <end position="683"/>
    </location>
</feature>
<keyword evidence="17" id="KW-1185">Reference proteome</keyword>
<dbReference type="Gene3D" id="1.10.510.10">
    <property type="entry name" value="Transferase(Phosphotransferase) domain 1"/>
    <property type="match status" value="2"/>
</dbReference>
<dbReference type="PROSITE" id="PS50011">
    <property type="entry name" value="PROTEIN_KINASE_DOM"/>
    <property type="match status" value="1"/>
</dbReference>
<feature type="domain" description="Protein kinase" evidence="14">
    <location>
        <begin position="362"/>
        <end position="651"/>
    </location>
</feature>
<reference evidence="16 17" key="1">
    <citation type="journal article" date="2021" name="Comput. Struct. Biotechnol. J.">
        <title>De novo genome assembly of the potent medicinal plant Rehmannia glutinosa using nanopore technology.</title>
        <authorList>
            <person name="Ma L."/>
            <person name="Dong C."/>
            <person name="Song C."/>
            <person name="Wang X."/>
            <person name="Zheng X."/>
            <person name="Niu Y."/>
            <person name="Chen S."/>
            <person name="Feng W."/>
        </authorList>
    </citation>
    <scope>NUCLEOTIDE SEQUENCE [LARGE SCALE GENOMIC DNA]</scope>
    <source>
        <strain evidence="16">DH-2019</strain>
    </source>
</reference>
<dbReference type="InterPro" id="IPR011009">
    <property type="entry name" value="Kinase-like_dom_sf"/>
</dbReference>
<keyword evidence="8" id="KW-0067">ATP-binding</keyword>
<dbReference type="PROSITE" id="PS00108">
    <property type="entry name" value="PROTEIN_KINASE_ST"/>
    <property type="match status" value="1"/>
</dbReference>
<dbReference type="PANTHER" id="PTHR27002:SF851">
    <property type="entry name" value="G-TYPE LECTIN S-RECEPTOR-LIKE SERINE_THREONINE-PROTEIN KINASE SD1-1"/>
    <property type="match status" value="1"/>
</dbReference>
<dbReference type="SMART" id="SM00108">
    <property type="entry name" value="B_lectin"/>
    <property type="match status" value="1"/>
</dbReference>
<dbReference type="InterPro" id="IPR008271">
    <property type="entry name" value="Ser/Thr_kinase_AS"/>
</dbReference>
<evidence type="ECO:0000256" key="12">
    <source>
        <dbReference type="SAM" id="Phobius"/>
    </source>
</evidence>
<evidence type="ECO:0000256" key="8">
    <source>
        <dbReference type="ARBA" id="ARBA00022840"/>
    </source>
</evidence>
<protein>
    <recommendedName>
        <fullName evidence="18">Receptor-like serine/threonine-protein kinase</fullName>
    </recommendedName>
</protein>
<dbReference type="PROSITE" id="PS50927">
    <property type="entry name" value="BULB_LECTIN"/>
    <property type="match status" value="1"/>
</dbReference>
<feature type="compositionally biased region" description="Polar residues" evidence="11">
    <location>
        <begin position="674"/>
        <end position="683"/>
    </location>
</feature>
<keyword evidence="3" id="KW-0723">Serine/threonine-protein kinase</keyword>
<dbReference type="SUPFAM" id="SSF56112">
    <property type="entry name" value="Protein kinase-like (PK-like)"/>
    <property type="match status" value="1"/>
</dbReference>
<evidence type="ECO:0000256" key="5">
    <source>
        <dbReference type="ARBA" id="ARBA00022729"/>
    </source>
</evidence>
<comment type="caution">
    <text evidence="16">The sequence shown here is derived from an EMBL/GenBank/DDBJ whole genome shotgun (WGS) entry which is preliminary data.</text>
</comment>
<comment type="subcellular location">
    <subcellularLocation>
        <location evidence="1">Cell membrane</location>
        <topology evidence="1">Single-pass type I membrane protein</topology>
    </subcellularLocation>
</comment>
<evidence type="ECO:0000256" key="1">
    <source>
        <dbReference type="ARBA" id="ARBA00004251"/>
    </source>
</evidence>
<dbReference type="Proteomes" id="UP001318860">
    <property type="component" value="Unassembled WGS sequence"/>
</dbReference>
<evidence type="ECO:0000259" key="14">
    <source>
        <dbReference type="PROSITE" id="PS50011"/>
    </source>
</evidence>
<sequence length="683" mass="76642">MRRTASKHFSLFLLIIPLISQTIFSSATDTLNADQTIKDGETLVSSGGKFELGFFSPGNSRNRYVGMWFRNITVTTIVWVANREAPLTDNSGVLQLIPPGILVILNNTNNNTVWSTNTSRTVQNPVAQLLDSGNLVVRDGEDDRPENFLWQSFEYPTDTYLPGMSLGWNFVTGKETYLSSWRSNDDPGTGEFSFHLDPTGYPQLIIRRGLAIQNRIGPWNGIRFPGPPNPREDPTYRLSFVMDEEKVYYRSDLVDGSFVSRYTMNQSGVSQRWTWVDRTRGWVIYFSMPADICDTYRLCGASSSCNVGSSPSCGCLDERFVPRDPEGWLDIRRRSGCLVWFDELIDIRTLSPDGQVIYIRMASSEAESGSGKRREILIASLMSVMGIVLLVVGLCLFIRKKRKNDPKMRKEATNHFSSSNKLGEGGFGPVYKGMLEEGQEIAVKRLSKESRQDETKSRILDWQKRFNIINGIARGMLYLHQDSRLRIIHRDLKASNILLDSEMNPKISDFGLARSFGGNETEAKTHRVVGTYGYMSPEYAVDGLFSVKSDVFSLGVLVLEIVCGKRNRGFSHSEHSLNLLGHAWKLYKEGRSLELVDACLDDKFHSAEVVRSIQVGLLCVQQNPEDRPSMSSVVFMLGNEGDVPQAKQPGFFTERDVLAGHNSTSTNAGNSTNEVTITMPQPR</sequence>